<comment type="caution">
    <text evidence="1">The sequence shown here is derived from an EMBL/GenBank/DDBJ whole genome shotgun (WGS) entry which is preliminary data.</text>
</comment>
<dbReference type="AlphaFoldDB" id="B9Y8T6"/>
<reference evidence="1 2" key="1">
    <citation type="submission" date="2008-12" db="EMBL/GenBank/DDBJ databases">
        <authorList>
            <person name="Fulton L."/>
            <person name="Clifton S."/>
            <person name="Fulton B."/>
            <person name="Xu J."/>
            <person name="Minx P."/>
            <person name="Pepin K.H."/>
            <person name="Johnson M."/>
            <person name="Bhonagiri V."/>
            <person name="Nash W.E."/>
            <person name="Mardis E.R."/>
            <person name="Wilson R.K."/>
        </authorList>
    </citation>
    <scope>NUCLEOTIDE SEQUENCE [LARGE SCALE GENOMIC DNA]</scope>
    <source>
        <strain evidence="1 2">DSM 12042</strain>
    </source>
</reference>
<evidence type="ECO:0000313" key="1">
    <source>
        <dbReference type="EMBL" id="EEF67606.1"/>
    </source>
</evidence>
<name>B9Y8T6_9FIRM</name>
<dbReference type="EMBL" id="ACCF01000131">
    <property type="protein sequence ID" value="EEF67606.1"/>
    <property type="molecule type" value="Genomic_DNA"/>
</dbReference>
<proteinExistence type="predicted"/>
<sequence>MGDKPWRFFSKGDRRAWRISRFSIRACFFFAVNQLEACYAS</sequence>
<dbReference type="HOGENOM" id="CLU_3271210_0_0_9"/>
<evidence type="ECO:0000313" key="2">
    <source>
        <dbReference type="Proteomes" id="UP000005950"/>
    </source>
</evidence>
<organism evidence="1 2">
    <name type="scientific">Holdemania filiformis DSM 12042</name>
    <dbReference type="NCBI Taxonomy" id="545696"/>
    <lineage>
        <taxon>Bacteria</taxon>
        <taxon>Bacillati</taxon>
        <taxon>Bacillota</taxon>
        <taxon>Erysipelotrichia</taxon>
        <taxon>Erysipelotrichales</taxon>
        <taxon>Erysipelotrichaceae</taxon>
        <taxon>Holdemania</taxon>
    </lineage>
</organism>
<reference evidence="1 2" key="2">
    <citation type="submission" date="2009-02" db="EMBL/GenBank/DDBJ databases">
        <title>Draft genome sequence of Holdemania filiformis DSM 12042.</title>
        <authorList>
            <person name="Sudarsanam P."/>
            <person name="Ley R."/>
            <person name="Guruge J."/>
            <person name="Turnbaugh P.J."/>
            <person name="Mahowald M."/>
            <person name="Liep D."/>
            <person name="Gordon J."/>
        </authorList>
    </citation>
    <scope>NUCLEOTIDE SEQUENCE [LARGE SCALE GENOMIC DNA]</scope>
    <source>
        <strain evidence="1 2">DSM 12042</strain>
    </source>
</reference>
<accession>B9Y8T6</accession>
<gene>
    <name evidence="1" type="ORF">HOLDEFILI_02236</name>
</gene>
<protein>
    <submittedName>
        <fullName evidence="1">Uncharacterized protein</fullName>
    </submittedName>
</protein>
<dbReference type="Proteomes" id="UP000005950">
    <property type="component" value="Unassembled WGS sequence"/>
</dbReference>